<accession>A0A7Y7ZFT5</accession>
<evidence type="ECO:0000313" key="3">
    <source>
        <dbReference type="Proteomes" id="UP000542695"/>
    </source>
</evidence>
<dbReference type="Proteomes" id="UP000542695">
    <property type="component" value="Unassembled WGS sequence"/>
</dbReference>
<gene>
    <name evidence="2" type="ORF">HX798_28585</name>
</gene>
<reference evidence="2 3" key="1">
    <citation type="submission" date="2020-04" db="EMBL/GenBank/DDBJ databases">
        <title>Molecular characterization of pseudomonads from Agaricus bisporus reveal novel blotch 2 pathogens in Western Europe.</title>
        <authorList>
            <person name="Taparia T."/>
            <person name="Krijger M."/>
            <person name="Haynes E."/>
            <person name="Elpinstone J.G."/>
            <person name="Noble R."/>
            <person name="Van Der Wolf J."/>
        </authorList>
    </citation>
    <scope>NUCLEOTIDE SEQUENCE [LARGE SCALE GENOMIC DNA]</scope>
    <source>
        <strain evidence="2 3">P7765</strain>
    </source>
</reference>
<dbReference type="EMBL" id="JACARV010000131">
    <property type="protein sequence ID" value="NWC84211.1"/>
    <property type="molecule type" value="Genomic_DNA"/>
</dbReference>
<feature type="compositionally biased region" description="Polar residues" evidence="1">
    <location>
        <begin position="1"/>
        <end position="12"/>
    </location>
</feature>
<evidence type="ECO:0000256" key="1">
    <source>
        <dbReference type="SAM" id="MobiDB-lite"/>
    </source>
</evidence>
<dbReference type="RefSeq" id="WP_177011369.1">
    <property type="nucleotide sequence ID" value="NZ_JACARV010000131.1"/>
</dbReference>
<dbReference type="Gene3D" id="3.90.190.10">
    <property type="entry name" value="Protein tyrosine phosphatase superfamily"/>
    <property type="match status" value="1"/>
</dbReference>
<proteinExistence type="predicted"/>
<evidence type="ECO:0000313" key="2">
    <source>
        <dbReference type="EMBL" id="NWC84211.1"/>
    </source>
</evidence>
<dbReference type="InterPro" id="IPR029021">
    <property type="entry name" value="Prot-tyrosine_phosphatase-like"/>
</dbReference>
<feature type="region of interest" description="Disordered" evidence="1">
    <location>
        <begin position="1"/>
        <end position="22"/>
    </location>
</feature>
<dbReference type="SUPFAM" id="SSF52799">
    <property type="entry name" value="(Phosphotyrosine protein) phosphatases II"/>
    <property type="match status" value="1"/>
</dbReference>
<sequence>MQVSFLSRTSAGEATPDAGHHLISISDGTEDQAIIDESRWASVSYHYFIDAGFDEDTIFLFGEGCEFETRFRDYFLEERAQALRKRIAAIVQKRQPIVVNCQAGRSRSAAVARFISSHYGYHLEQPTPDANMCVYRMLAKDASLLSAYALATAQKDEVHQDTETSFIGALKRLLGL</sequence>
<name>A0A7Y7ZFT5_PSEPU</name>
<protein>
    <submittedName>
        <fullName evidence="2">Dual specificity protein phosphatase family protein</fullName>
    </submittedName>
</protein>
<comment type="caution">
    <text evidence="2">The sequence shown here is derived from an EMBL/GenBank/DDBJ whole genome shotgun (WGS) entry which is preliminary data.</text>
</comment>
<organism evidence="2 3">
    <name type="scientific">Pseudomonas putida</name>
    <name type="common">Arthrobacter siderocapsulatus</name>
    <dbReference type="NCBI Taxonomy" id="303"/>
    <lineage>
        <taxon>Bacteria</taxon>
        <taxon>Pseudomonadati</taxon>
        <taxon>Pseudomonadota</taxon>
        <taxon>Gammaproteobacteria</taxon>
        <taxon>Pseudomonadales</taxon>
        <taxon>Pseudomonadaceae</taxon>
        <taxon>Pseudomonas</taxon>
    </lineage>
</organism>
<dbReference type="AlphaFoldDB" id="A0A7Y7ZFT5"/>